<dbReference type="AlphaFoldDB" id="A0A7M7G537"/>
<name>A0A7M7G537_NASVI</name>
<dbReference type="InterPro" id="IPR003890">
    <property type="entry name" value="MIF4G-like_typ-3"/>
</dbReference>
<gene>
    <name evidence="4" type="primary">100114497</name>
</gene>
<dbReference type="GO" id="GO:0003729">
    <property type="term" value="F:mRNA binding"/>
    <property type="evidence" value="ECO:0007669"/>
    <property type="project" value="TreeGrafter"/>
</dbReference>
<reference evidence="4" key="1">
    <citation type="submission" date="2021-01" db="UniProtKB">
        <authorList>
            <consortium name="EnsemblMetazoa"/>
        </authorList>
    </citation>
    <scope>IDENTIFICATION</scope>
</reference>
<feature type="compositionally biased region" description="Basic and acidic residues" evidence="2">
    <location>
        <begin position="31"/>
        <end position="49"/>
    </location>
</feature>
<accession>A0A7M7G537</accession>
<keyword evidence="1" id="KW-0175">Coiled coil</keyword>
<dbReference type="SMR" id="A0A7M7G537"/>
<feature type="compositionally biased region" description="Polar residues" evidence="2">
    <location>
        <begin position="52"/>
        <end position="63"/>
    </location>
</feature>
<evidence type="ECO:0000313" key="5">
    <source>
        <dbReference type="Proteomes" id="UP000002358"/>
    </source>
</evidence>
<proteinExistence type="predicted"/>
<feature type="compositionally biased region" description="Basic residues" evidence="2">
    <location>
        <begin position="376"/>
        <end position="387"/>
    </location>
</feature>
<dbReference type="EnsemblMetazoa" id="XM_008216019">
    <property type="protein sequence ID" value="XP_008214241"/>
    <property type="gene ID" value="LOC100114497"/>
</dbReference>
<dbReference type="EnsemblMetazoa" id="XM_032598673">
    <property type="protein sequence ID" value="XP_032454564"/>
    <property type="gene ID" value="LOC100114497"/>
</dbReference>
<feature type="region of interest" description="Disordered" evidence="2">
    <location>
        <begin position="372"/>
        <end position="405"/>
    </location>
</feature>
<dbReference type="EnsemblMetazoa" id="XM_001599443">
    <property type="protein sequence ID" value="XP_001599493"/>
    <property type="gene ID" value="LOC100114497"/>
</dbReference>
<feature type="coiled-coil region" evidence="1">
    <location>
        <begin position="229"/>
        <end position="288"/>
    </location>
</feature>
<feature type="compositionally biased region" description="Basic and acidic residues" evidence="2">
    <location>
        <begin position="338"/>
        <end position="359"/>
    </location>
</feature>
<dbReference type="GO" id="GO:0003743">
    <property type="term" value="F:translation initiation factor activity"/>
    <property type="evidence" value="ECO:0007669"/>
    <property type="project" value="TreeGrafter"/>
</dbReference>
<dbReference type="Pfam" id="PF02854">
    <property type="entry name" value="MIF4G"/>
    <property type="match status" value="1"/>
</dbReference>
<feature type="region of interest" description="Disordered" evidence="2">
    <location>
        <begin position="308"/>
        <end position="359"/>
    </location>
</feature>
<dbReference type="Gene3D" id="1.25.40.180">
    <property type="match status" value="1"/>
</dbReference>
<dbReference type="KEGG" id="nvi:100114497"/>
<protein>
    <recommendedName>
        <fullName evidence="3">MIF4G domain-containing protein</fullName>
    </recommendedName>
</protein>
<sequence>MDAVLPNFNVGEADILDENESSSMVLAREITESLENSRPHEKEELHDDSETMEQNQTRNCVDELQSPSVSKCKDFESASDTIDTSAVSNESTNKERSLAQNYLSANALDNAAILSLKSTKIIQTPMAEMQCANMESATIAACVDTQTPATEVQCASTETEKHSIKYLIDKKALLIDEIAKIMIEIRALDQDKEKVESEDKECQEEACNAINWVLETEIPERWKRSTRKFEDMKANINKLRTDKNDYLTRIEKIESLLDDEKKSHEKQLETLVRENTFLKSKCDKLEMDLKDCKTKLIISYKRMSKLRKQMPESEDVSFNKKAQLAKSRAEKLNVSPSLRKDEKLNETKDTRKPAKLREVSFSEEGKTKAYYEKRPSIKKSRSTKSKAAKPNVSPSLQEDVKLRETENACESTEIVQRTISEEQGKAGILLKTLPAHEKSQSRASKVGKRNVSFSLPKNTKLNETENACKVKTETLYEKIHNVLNEFTPQETDAFINQVRELEIDTLERLQGVIDLVFKKVVDGPYYAIACALTCKELSNTEVMSAADDSSPTNFHKLFLNRCQAEFEKKWTVDKDIYNIKLREIDECTDLEKKIELRINFELEECRLRLRSICNIIFIGEVFKHDMLTCETMHQYIRHLLTEVDDMNLECLCRLLFSIGKVLEAKEVDLSNYFIQMQQIANDKDKISSRIRFMLQDVVDLKMNKWIPIQK</sequence>
<dbReference type="InterPro" id="IPR016024">
    <property type="entry name" value="ARM-type_fold"/>
</dbReference>
<evidence type="ECO:0000256" key="2">
    <source>
        <dbReference type="SAM" id="MobiDB-lite"/>
    </source>
</evidence>
<dbReference type="InParanoid" id="A0A7M7G537"/>
<evidence type="ECO:0000313" key="4">
    <source>
        <dbReference type="EnsemblMetazoa" id="XP_001599493"/>
    </source>
</evidence>
<feature type="coiled-coil region" evidence="1">
    <location>
        <begin position="178"/>
        <end position="205"/>
    </location>
</feature>
<dbReference type="PANTHER" id="PTHR23253">
    <property type="entry name" value="EUKARYOTIC TRANSLATION INITIATION FACTOR 4 GAMMA"/>
    <property type="match status" value="1"/>
</dbReference>
<dbReference type="Proteomes" id="UP000002358">
    <property type="component" value="Chromosome 3"/>
</dbReference>
<organism evidence="4 5">
    <name type="scientific">Nasonia vitripennis</name>
    <name type="common">Parasitic wasp</name>
    <dbReference type="NCBI Taxonomy" id="7425"/>
    <lineage>
        <taxon>Eukaryota</taxon>
        <taxon>Metazoa</taxon>
        <taxon>Ecdysozoa</taxon>
        <taxon>Arthropoda</taxon>
        <taxon>Hexapoda</taxon>
        <taxon>Insecta</taxon>
        <taxon>Pterygota</taxon>
        <taxon>Neoptera</taxon>
        <taxon>Endopterygota</taxon>
        <taxon>Hymenoptera</taxon>
        <taxon>Apocrita</taxon>
        <taxon>Proctotrupomorpha</taxon>
        <taxon>Chalcidoidea</taxon>
        <taxon>Pteromalidae</taxon>
        <taxon>Pteromalinae</taxon>
        <taxon>Nasonia</taxon>
    </lineage>
</organism>
<feature type="domain" description="MIF4G" evidence="3">
    <location>
        <begin position="476"/>
        <end position="704"/>
    </location>
</feature>
<dbReference type="PANTHER" id="PTHR23253:SF78">
    <property type="entry name" value="EUKARYOTIC TRANSLATION INITIATION FACTOR 4G1, ISOFORM B-RELATED"/>
    <property type="match status" value="1"/>
</dbReference>
<dbReference type="SUPFAM" id="SSF48371">
    <property type="entry name" value="ARM repeat"/>
    <property type="match status" value="1"/>
</dbReference>
<feature type="region of interest" description="Disordered" evidence="2">
    <location>
        <begin position="31"/>
        <end position="63"/>
    </location>
</feature>
<dbReference type="SMART" id="SM00543">
    <property type="entry name" value="MIF4G"/>
    <property type="match status" value="1"/>
</dbReference>
<dbReference type="GO" id="GO:0016281">
    <property type="term" value="C:eukaryotic translation initiation factor 4F complex"/>
    <property type="evidence" value="ECO:0007669"/>
    <property type="project" value="TreeGrafter"/>
</dbReference>
<evidence type="ECO:0000256" key="1">
    <source>
        <dbReference type="SAM" id="Coils"/>
    </source>
</evidence>
<evidence type="ECO:0000259" key="3">
    <source>
        <dbReference type="SMART" id="SM00543"/>
    </source>
</evidence>
<keyword evidence="5" id="KW-1185">Reference proteome</keyword>